<comment type="caution">
    <text evidence="1">The sequence shown here is derived from an EMBL/GenBank/DDBJ whole genome shotgun (WGS) entry which is preliminary data.</text>
</comment>
<reference evidence="1 2" key="1">
    <citation type="journal article" date="2015" name="Nature">
        <title>rRNA introns, odd ribosomes, and small enigmatic genomes across a large radiation of phyla.</title>
        <authorList>
            <person name="Brown C.T."/>
            <person name="Hug L.A."/>
            <person name="Thomas B.C."/>
            <person name="Sharon I."/>
            <person name="Castelle C.J."/>
            <person name="Singh A."/>
            <person name="Wilkins M.J."/>
            <person name="Williams K.H."/>
            <person name="Banfield J.F."/>
        </authorList>
    </citation>
    <scope>NUCLEOTIDE SEQUENCE [LARGE SCALE GENOMIC DNA]</scope>
</reference>
<proteinExistence type="predicted"/>
<name>A0A0F9ZGW3_9BACT</name>
<evidence type="ECO:0000313" key="2">
    <source>
        <dbReference type="Proteomes" id="UP000034302"/>
    </source>
</evidence>
<sequence length="132" mass="15966">MELQQELATREIPYRFLDDEQYSNFFFERAERIRIEMPQLHEKVSYASRCTLRSYNGSDDFKAYVCPVKTKEGKRDGHPLLLTLCTWGETNQMLYWPEDMLPLSNEERHDIWYNFVIDDDVYYQCGDYSNRH</sequence>
<organism evidence="1 2">
    <name type="scientific">candidate division WS6 bacterium GW2011_GWC1_33_20</name>
    <dbReference type="NCBI Taxonomy" id="1619089"/>
    <lineage>
        <taxon>Bacteria</taxon>
        <taxon>Candidatus Dojkabacteria</taxon>
    </lineage>
</organism>
<dbReference type="EMBL" id="LBOV01000019">
    <property type="protein sequence ID" value="KKP43269.1"/>
    <property type="molecule type" value="Genomic_DNA"/>
</dbReference>
<gene>
    <name evidence="1" type="ORF">UR34_C0019G0011</name>
</gene>
<dbReference type="AlphaFoldDB" id="A0A0F9ZGW3"/>
<evidence type="ECO:0000313" key="1">
    <source>
        <dbReference type="EMBL" id="KKP43269.1"/>
    </source>
</evidence>
<protein>
    <submittedName>
        <fullName evidence="1">Uncharacterized protein</fullName>
    </submittedName>
</protein>
<accession>A0A0F9ZGW3</accession>
<dbReference type="Proteomes" id="UP000034302">
    <property type="component" value="Unassembled WGS sequence"/>
</dbReference>